<dbReference type="InterPro" id="IPR011712">
    <property type="entry name" value="Sig_transdc_His_kin_sub3_dim/P"/>
</dbReference>
<dbReference type="Gene3D" id="2.60.40.10">
    <property type="entry name" value="Immunoglobulins"/>
    <property type="match status" value="1"/>
</dbReference>
<keyword evidence="3" id="KW-0597">Phosphoprotein</keyword>
<evidence type="ECO:0000256" key="6">
    <source>
        <dbReference type="ARBA" id="ARBA00022777"/>
    </source>
</evidence>
<keyword evidence="7" id="KW-0067">ATP-binding</keyword>
<dbReference type="SMART" id="SM00387">
    <property type="entry name" value="HATPase_c"/>
    <property type="match status" value="1"/>
</dbReference>
<dbReference type="Pfam" id="PF07730">
    <property type="entry name" value="HisKA_3"/>
    <property type="match status" value="1"/>
</dbReference>
<feature type="coiled-coil region" evidence="9">
    <location>
        <begin position="811"/>
        <end position="838"/>
    </location>
</feature>
<evidence type="ECO:0000256" key="7">
    <source>
        <dbReference type="ARBA" id="ARBA00022840"/>
    </source>
</evidence>
<keyword evidence="12" id="KW-1185">Reference proteome</keyword>
<dbReference type="InterPro" id="IPR003594">
    <property type="entry name" value="HATPase_dom"/>
</dbReference>
<dbReference type="Gene3D" id="3.30.565.10">
    <property type="entry name" value="Histidine kinase-like ATPase, C-terminal domain"/>
    <property type="match status" value="1"/>
</dbReference>
<keyword evidence="4" id="KW-0808">Transferase</keyword>
<keyword evidence="5" id="KW-0547">Nucleotide-binding</keyword>
<reference evidence="11 12" key="1">
    <citation type="submission" date="2023-07" db="EMBL/GenBank/DDBJ databases">
        <title>Sorghum-associated microbial communities from plants grown in Nebraska, USA.</title>
        <authorList>
            <person name="Schachtman D."/>
        </authorList>
    </citation>
    <scope>NUCLEOTIDE SEQUENCE [LARGE SCALE GENOMIC DNA]</scope>
    <source>
        <strain evidence="11 12">BE310</strain>
    </source>
</reference>
<dbReference type="Gene3D" id="1.20.5.1930">
    <property type="match status" value="1"/>
</dbReference>
<dbReference type="Gene3D" id="2.130.10.10">
    <property type="entry name" value="YVTN repeat-like/Quinoprotein amine dehydrogenase"/>
    <property type="match status" value="2"/>
</dbReference>
<proteinExistence type="predicted"/>
<evidence type="ECO:0000313" key="12">
    <source>
        <dbReference type="Proteomes" id="UP001180536"/>
    </source>
</evidence>
<dbReference type="InterPro" id="IPR011110">
    <property type="entry name" value="Reg_prop"/>
</dbReference>
<dbReference type="InterPro" id="IPR013783">
    <property type="entry name" value="Ig-like_fold"/>
</dbReference>
<dbReference type="InterPro" id="IPR011123">
    <property type="entry name" value="Y_Y_Y"/>
</dbReference>
<protein>
    <recommendedName>
        <fullName evidence="2">histidine kinase</fullName>
        <ecNumber evidence="2">2.7.13.3</ecNumber>
    </recommendedName>
</protein>
<evidence type="ECO:0000256" key="8">
    <source>
        <dbReference type="ARBA" id="ARBA00023012"/>
    </source>
</evidence>
<name>A0ABU1Z9Z4_9BURK</name>
<sequence length="1051" mass="114019">MPATAMLWRRLGSVAWALVWVLGCNCLWAASAWEKSATPVFRRATLPAGLAPTAMLQDRSGMMWIGTQTGLVRWDGHQFQRDFGDLAKRDDLRSANVTALYEDDSGLLWIGTFGNGLLRLDPRTGAIKAITAGPQGLSGSQVTAMAADRQGGLWVGTDQGLNRLELATGRVQQDAEHGIPLGLPQNIDPAALLLDRRGDLWAAMSYGLFVLRAGARFFELVPLPAGDRPAEDLLSLIEDSTGRLWIGTLTAGVFVREPATGVVHRLLDERGGQAHLEQVIGMADAGNGEIWLGTTKGIVAADIATLSTRRLRPDPTGIAADASWLLFRDRGGLMWVGGVESLAATNPAQQAVSTWYAGGEYQAGGAATLVQTILARADGSVWVSALRGGVSIIAPDRRTIRRLPTQKGRPRHALPEDAILAMIEGPDGRVFIGATNALYVASADGSRVELQEAPQMATARFTALCTVGGRLWIGGNNGLNYLELTARKPAAKRVVANHRVNWLLCESEDELLVGTTQGLFRYRPSSGVMDQPWPETPPGRAGLSSGWISAIAKDGRGRLWVSIYGGGACRVEPGRQGAQGSVRCVGHKEGITDNAANAVALDAQGNAWVSTDTGLARIDADSLKVTPLRQTDGVGLQAHVAGAVATTTEGDLLFGGKGLTVVHPARYQPWTYKAPLVLTAVSEGQPSTGEIRLGPSTRSVQMSFALLDYSAPEQVRYAYRLAGLEQAWTDAPTESRIARYNNIPPGHYSFEVRARNHGGEWATQRWPLHVEPAWYETAPFRAAVAVGVLLALWGVLRLRTQWLVRRAALLREQVAQRTQELQQRTEQLEASRQALRELGAHNALSLEEERKRVARELHDELGQQLVAMRMEMSVLKTRAEAGQSPDSGQWERMRDRVDMLTTSMRQLVMDLRPPALDGGLAPALQWLAAEYQRMSGVTCEAAVDPQVRALNPEVKTMVFRVAQESLNNIARHARATHVHLQLQCNDKGWDLRIDDDGVGFETDRPSRGFGLLSMEERAQLMGGTLRIESQPGQGTHVHLHVPISAATVDAA</sequence>
<dbReference type="InterPro" id="IPR015943">
    <property type="entry name" value="WD40/YVTN_repeat-like_dom_sf"/>
</dbReference>
<evidence type="ECO:0000256" key="3">
    <source>
        <dbReference type="ARBA" id="ARBA00022553"/>
    </source>
</evidence>
<evidence type="ECO:0000256" key="2">
    <source>
        <dbReference type="ARBA" id="ARBA00012438"/>
    </source>
</evidence>
<dbReference type="EMBL" id="JAVDXQ010000004">
    <property type="protein sequence ID" value="MDR7297439.1"/>
    <property type="molecule type" value="Genomic_DNA"/>
</dbReference>
<dbReference type="EC" id="2.7.13.3" evidence="2"/>
<dbReference type="Pfam" id="PF07494">
    <property type="entry name" value="Reg_prop"/>
    <property type="match status" value="2"/>
</dbReference>
<dbReference type="CDD" id="cd16917">
    <property type="entry name" value="HATPase_UhpB-NarQ-NarX-like"/>
    <property type="match status" value="1"/>
</dbReference>
<dbReference type="GO" id="GO:0016301">
    <property type="term" value="F:kinase activity"/>
    <property type="evidence" value="ECO:0007669"/>
    <property type="project" value="UniProtKB-KW"/>
</dbReference>
<comment type="catalytic activity">
    <reaction evidence="1">
        <text>ATP + protein L-histidine = ADP + protein N-phospho-L-histidine.</text>
        <dbReference type="EC" id="2.7.13.3"/>
    </reaction>
</comment>
<dbReference type="PROSITE" id="PS50109">
    <property type="entry name" value="HIS_KIN"/>
    <property type="match status" value="1"/>
</dbReference>
<dbReference type="PANTHER" id="PTHR24421">
    <property type="entry name" value="NITRATE/NITRITE SENSOR PROTEIN NARX-RELATED"/>
    <property type="match status" value="1"/>
</dbReference>
<keyword evidence="6 11" id="KW-0418">Kinase</keyword>
<dbReference type="Pfam" id="PF02518">
    <property type="entry name" value="HATPase_c"/>
    <property type="match status" value="1"/>
</dbReference>
<dbReference type="Proteomes" id="UP001180536">
    <property type="component" value="Unassembled WGS sequence"/>
</dbReference>
<dbReference type="SUPFAM" id="SSF55874">
    <property type="entry name" value="ATPase domain of HSP90 chaperone/DNA topoisomerase II/histidine kinase"/>
    <property type="match status" value="1"/>
</dbReference>
<dbReference type="InterPro" id="IPR005467">
    <property type="entry name" value="His_kinase_dom"/>
</dbReference>
<dbReference type="InterPro" id="IPR036890">
    <property type="entry name" value="HATPase_C_sf"/>
</dbReference>
<keyword evidence="9" id="KW-0175">Coiled coil</keyword>
<evidence type="ECO:0000313" key="11">
    <source>
        <dbReference type="EMBL" id="MDR7297439.1"/>
    </source>
</evidence>
<accession>A0ABU1Z9Z4</accession>
<evidence type="ECO:0000256" key="9">
    <source>
        <dbReference type="SAM" id="Coils"/>
    </source>
</evidence>
<dbReference type="Pfam" id="PF07495">
    <property type="entry name" value="Y_Y_Y"/>
    <property type="match status" value="1"/>
</dbReference>
<dbReference type="InterPro" id="IPR050482">
    <property type="entry name" value="Sensor_HK_TwoCompSys"/>
</dbReference>
<gene>
    <name evidence="11" type="ORF">J2X16_002788</name>
</gene>
<dbReference type="RefSeq" id="WP_310345639.1">
    <property type="nucleotide sequence ID" value="NZ_JAVDXQ010000004.1"/>
</dbReference>
<evidence type="ECO:0000259" key="10">
    <source>
        <dbReference type="PROSITE" id="PS50109"/>
    </source>
</evidence>
<organism evidence="11 12">
    <name type="scientific">Pelomonas aquatica</name>
    <dbReference type="NCBI Taxonomy" id="431058"/>
    <lineage>
        <taxon>Bacteria</taxon>
        <taxon>Pseudomonadati</taxon>
        <taxon>Pseudomonadota</taxon>
        <taxon>Betaproteobacteria</taxon>
        <taxon>Burkholderiales</taxon>
        <taxon>Sphaerotilaceae</taxon>
        <taxon>Roseateles</taxon>
    </lineage>
</organism>
<evidence type="ECO:0000256" key="1">
    <source>
        <dbReference type="ARBA" id="ARBA00000085"/>
    </source>
</evidence>
<feature type="domain" description="Histidine kinase" evidence="10">
    <location>
        <begin position="856"/>
        <end position="1045"/>
    </location>
</feature>
<keyword evidence="8" id="KW-0902">Two-component regulatory system</keyword>
<dbReference type="SUPFAM" id="SSF63829">
    <property type="entry name" value="Calcium-dependent phosphotriesterase"/>
    <property type="match status" value="3"/>
</dbReference>
<evidence type="ECO:0000256" key="4">
    <source>
        <dbReference type="ARBA" id="ARBA00022679"/>
    </source>
</evidence>
<evidence type="ECO:0000256" key="5">
    <source>
        <dbReference type="ARBA" id="ARBA00022741"/>
    </source>
</evidence>
<dbReference type="PANTHER" id="PTHR24421:SF10">
    <property type="entry name" value="NITRATE_NITRITE SENSOR PROTEIN NARQ"/>
    <property type="match status" value="1"/>
</dbReference>
<comment type="caution">
    <text evidence="11">The sequence shown here is derived from an EMBL/GenBank/DDBJ whole genome shotgun (WGS) entry which is preliminary data.</text>
</comment>